<accession>A0A087SXY8</accession>
<dbReference type="Pfam" id="PF03232">
    <property type="entry name" value="COQ7"/>
    <property type="match status" value="1"/>
</dbReference>
<dbReference type="EMBL" id="KK112466">
    <property type="protein sequence ID" value="KFM57727.1"/>
    <property type="molecule type" value="Genomic_DNA"/>
</dbReference>
<dbReference type="GO" id="GO:0008340">
    <property type="term" value="P:determination of adult lifespan"/>
    <property type="evidence" value="ECO:0007669"/>
    <property type="project" value="TreeGrafter"/>
</dbReference>
<dbReference type="PANTHER" id="PTHR11237">
    <property type="entry name" value="COENZYME Q10 BIOSYNTHESIS PROTEIN 7"/>
    <property type="match status" value="1"/>
</dbReference>
<keyword evidence="2" id="KW-1185">Reference proteome</keyword>
<reference evidence="1 2" key="1">
    <citation type="submission" date="2013-11" db="EMBL/GenBank/DDBJ databases">
        <title>Genome sequencing of Stegodyphus mimosarum.</title>
        <authorList>
            <person name="Bechsgaard J."/>
        </authorList>
    </citation>
    <scope>NUCLEOTIDE SEQUENCE [LARGE SCALE GENOMIC DNA]</scope>
</reference>
<dbReference type="Proteomes" id="UP000054359">
    <property type="component" value="Unassembled WGS sequence"/>
</dbReference>
<dbReference type="InterPro" id="IPR011566">
    <property type="entry name" value="Ubq_synth_Coq7"/>
</dbReference>
<name>A0A087SXY8_STEMI</name>
<dbReference type="GO" id="GO:0005743">
    <property type="term" value="C:mitochondrial inner membrane"/>
    <property type="evidence" value="ECO:0007669"/>
    <property type="project" value="TreeGrafter"/>
</dbReference>
<evidence type="ECO:0000313" key="1">
    <source>
        <dbReference type="EMBL" id="KFM57727.1"/>
    </source>
</evidence>
<dbReference type="GO" id="GO:2000377">
    <property type="term" value="P:regulation of reactive oxygen species metabolic process"/>
    <property type="evidence" value="ECO:0007669"/>
    <property type="project" value="TreeGrafter"/>
</dbReference>
<gene>
    <name evidence="1" type="ORF">X975_23924</name>
</gene>
<protein>
    <submittedName>
        <fullName evidence="1">Ubiquinone biosynthesis protein COQ7-like protein</fullName>
    </submittedName>
</protein>
<proteinExistence type="predicted"/>
<dbReference type="AlphaFoldDB" id="A0A087SXY8"/>
<dbReference type="PANTHER" id="PTHR11237:SF4">
    <property type="entry name" value="5-DEMETHOXYUBIQUINONE HYDROXYLASE, MITOCHONDRIAL"/>
    <property type="match status" value="1"/>
</dbReference>
<sequence>MWKRNTAIEVLSTKLLGKESAMACSVAVEEVIADRYNNQIRELIVDDPVRNKELLDILKQFRDNEQHHHDTSKAPFYKYISQTIKVGCLAAVWFAERL</sequence>
<dbReference type="OMA" id="NTHQRER"/>
<dbReference type="STRING" id="407821.A0A087SXY8"/>
<dbReference type="GO" id="GO:0008682">
    <property type="term" value="F:3-demethoxyubiquinol 3-hydroxylase activity"/>
    <property type="evidence" value="ECO:0007669"/>
    <property type="project" value="TreeGrafter"/>
</dbReference>
<dbReference type="OrthoDB" id="275371at2759"/>
<evidence type="ECO:0000313" key="2">
    <source>
        <dbReference type="Proteomes" id="UP000054359"/>
    </source>
</evidence>
<dbReference type="GO" id="GO:0006744">
    <property type="term" value="P:ubiquinone biosynthetic process"/>
    <property type="evidence" value="ECO:0007669"/>
    <property type="project" value="InterPro"/>
</dbReference>
<organism evidence="1 2">
    <name type="scientific">Stegodyphus mimosarum</name>
    <name type="common">African social velvet spider</name>
    <dbReference type="NCBI Taxonomy" id="407821"/>
    <lineage>
        <taxon>Eukaryota</taxon>
        <taxon>Metazoa</taxon>
        <taxon>Ecdysozoa</taxon>
        <taxon>Arthropoda</taxon>
        <taxon>Chelicerata</taxon>
        <taxon>Arachnida</taxon>
        <taxon>Araneae</taxon>
        <taxon>Araneomorphae</taxon>
        <taxon>Entelegynae</taxon>
        <taxon>Eresoidea</taxon>
        <taxon>Eresidae</taxon>
        <taxon>Stegodyphus</taxon>
    </lineage>
</organism>
<dbReference type="GO" id="GO:0010468">
    <property type="term" value="P:regulation of gene expression"/>
    <property type="evidence" value="ECO:0007669"/>
    <property type="project" value="TreeGrafter"/>
</dbReference>
<keyword evidence="1" id="KW-0830">Ubiquinone</keyword>
<dbReference type="GO" id="GO:0005634">
    <property type="term" value="C:nucleus"/>
    <property type="evidence" value="ECO:0007669"/>
    <property type="project" value="TreeGrafter"/>
</dbReference>
<feature type="non-terminal residue" evidence="1">
    <location>
        <position position="98"/>
    </location>
</feature>